<dbReference type="PANTHER" id="PTHR14187:SF5">
    <property type="entry name" value="HEAT SHOCK 70 KDA PROTEIN 12A"/>
    <property type="match status" value="1"/>
</dbReference>
<keyword evidence="2" id="KW-0067">ATP-binding</keyword>
<evidence type="ECO:0000313" key="4">
    <source>
        <dbReference type="Proteomes" id="UP001221413"/>
    </source>
</evidence>
<dbReference type="InterPro" id="IPR043129">
    <property type="entry name" value="ATPase_NBD"/>
</dbReference>
<accession>A0AAD6NLW3</accession>
<dbReference type="EMBL" id="JAQGDS010000002">
    <property type="protein sequence ID" value="KAJ6262972.1"/>
    <property type="molecule type" value="Genomic_DNA"/>
</dbReference>
<name>A0AAD6NLW3_DREDA</name>
<evidence type="ECO:0000256" key="1">
    <source>
        <dbReference type="ARBA" id="ARBA00022741"/>
    </source>
</evidence>
<dbReference type="CDD" id="cd10170">
    <property type="entry name" value="ASKHA_NBD_HSP70"/>
    <property type="match status" value="1"/>
</dbReference>
<dbReference type="AlphaFoldDB" id="A0AAD6NLW3"/>
<gene>
    <name evidence="3" type="ORF">Dda_1530</name>
</gene>
<dbReference type="Gene3D" id="3.30.420.40">
    <property type="match status" value="2"/>
</dbReference>
<keyword evidence="4" id="KW-1185">Reference proteome</keyword>
<comment type="caution">
    <text evidence="3">The sequence shown here is derived from an EMBL/GenBank/DDBJ whole genome shotgun (WGS) entry which is preliminary data.</text>
</comment>
<organism evidence="3 4">
    <name type="scientific">Drechslerella dactyloides</name>
    <name type="common">Nematode-trapping fungus</name>
    <name type="synonym">Arthrobotrys dactyloides</name>
    <dbReference type="NCBI Taxonomy" id="74499"/>
    <lineage>
        <taxon>Eukaryota</taxon>
        <taxon>Fungi</taxon>
        <taxon>Dikarya</taxon>
        <taxon>Ascomycota</taxon>
        <taxon>Pezizomycotina</taxon>
        <taxon>Orbiliomycetes</taxon>
        <taxon>Orbiliales</taxon>
        <taxon>Orbiliaceae</taxon>
        <taxon>Drechslerella</taxon>
    </lineage>
</organism>
<dbReference type="Proteomes" id="UP001221413">
    <property type="component" value="Unassembled WGS sequence"/>
</dbReference>
<dbReference type="InterPro" id="IPR013126">
    <property type="entry name" value="Hsp_70_fam"/>
</dbReference>
<keyword evidence="3" id="KW-0346">Stress response</keyword>
<proteinExistence type="predicted"/>
<dbReference type="Pfam" id="PF00012">
    <property type="entry name" value="HSP70"/>
    <property type="match status" value="1"/>
</dbReference>
<keyword evidence="1" id="KW-0547">Nucleotide-binding</keyword>
<evidence type="ECO:0000313" key="3">
    <source>
        <dbReference type="EMBL" id="KAJ6262972.1"/>
    </source>
</evidence>
<sequence length="629" mass="69914">MKVATMERETLIVAVDFGTTYSGVAYCHASQNGLHDAEVVVTWPSNGIAPKVPTEIRYYEARDPSWGAEASLAFERRQNKSPAAIYGRFKLLLDPTVGNSVYDQEYTTDDPESIDVSTLQLSDGISLPPKKSAVDVTTDFLRLLYSELMQRHLRKRLPDTLDLTPIHFVFTIPAIWGHKAQEATRGAAQAAGFCSRPSDTLSLVSEPEAAAMFVLHAMCDKDFSRISSQTMSQLKKGDNFVICDAGGGTVDLISYEVAATEPGLKLQESAVGTGAKCGASYIDQAFLQLLKSRIGKDFDNPAIWTEKHIGRGSTLMKTFDSIKRSFGQTTNNLWFLELPVKIEDNEALGIMDNELEFTAQDLKNLFDPVVAKVIQLVANQVHSIRSTRGIDAISTVFLVGGFGESFYLYERMVEWATAQDPPLIVVNPSKSWSAIMRGAIIQTLEPAIKSRRLRQHYGFQCDPLFNPAKHSKFKDHTQQCPFGGVFLKNSIKWAAELGDEYENEDEIEFSIFTVLSKTQLLHPYIVKLWGSRKRKPPIFEWSYGVYEIGNVAADFSSIDIEDLESKWVGEGIHAVQKYKIDFVVKMKIGSADATFSVWLGNKCVGITRLSYDDEGKTVLKGVRAGGKQC</sequence>
<dbReference type="Gene3D" id="3.90.640.10">
    <property type="entry name" value="Actin, Chain A, domain 4"/>
    <property type="match status" value="1"/>
</dbReference>
<dbReference type="GO" id="GO:0140662">
    <property type="term" value="F:ATP-dependent protein folding chaperone"/>
    <property type="evidence" value="ECO:0007669"/>
    <property type="project" value="InterPro"/>
</dbReference>
<reference evidence="3" key="1">
    <citation type="submission" date="2023-01" db="EMBL/GenBank/DDBJ databases">
        <title>The chitinases involved in constricting ring structure development in the nematode-trapping fungus Drechslerella dactyloides.</title>
        <authorList>
            <person name="Wang R."/>
            <person name="Zhang L."/>
            <person name="Tang P."/>
            <person name="Li S."/>
            <person name="Liang L."/>
        </authorList>
    </citation>
    <scope>NUCLEOTIDE SEQUENCE</scope>
    <source>
        <strain evidence="3">YMF1.00031</strain>
    </source>
</reference>
<evidence type="ECO:0000256" key="2">
    <source>
        <dbReference type="ARBA" id="ARBA00022840"/>
    </source>
</evidence>
<dbReference type="PANTHER" id="PTHR14187">
    <property type="entry name" value="ALPHA KINASE/ELONGATION FACTOR 2 KINASE"/>
    <property type="match status" value="1"/>
</dbReference>
<dbReference type="GO" id="GO:0005524">
    <property type="term" value="F:ATP binding"/>
    <property type="evidence" value="ECO:0007669"/>
    <property type="project" value="UniProtKB-KW"/>
</dbReference>
<protein>
    <submittedName>
        <fullName evidence="3">Heat shock protein</fullName>
    </submittedName>
</protein>
<dbReference type="SUPFAM" id="SSF53067">
    <property type="entry name" value="Actin-like ATPase domain"/>
    <property type="match status" value="2"/>
</dbReference>